<comment type="caution">
    <text evidence="2">The sequence shown here is derived from an EMBL/GenBank/DDBJ whole genome shotgun (WGS) entry which is preliminary data.</text>
</comment>
<feature type="transmembrane region" description="Helical" evidence="1">
    <location>
        <begin position="56"/>
        <end position="87"/>
    </location>
</feature>
<dbReference type="RefSeq" id="WP_205109725.1">
    <property type="nucleotide sequence ID" value="NZ_BAAAHT010000002.1"/>
</dbReference>
<evidence type="ECO:0000313" key="3">
    <source>
        <dbReference type="Proteomes" id="UP000776164"/>
    </source>
</evidence>
<evidence type="ECO:0008006" key="4">
    <source>
        <dbReference type="Google" id="ProtNLM"/>
    </source>
</evidence>
<organism evidence="2 3">
    <name type="scientific">Subtercola frigoramans</name>
    <dbReference type="NCBI Taxonomy" id="120298"/>
    <lineage>
        <taxon>Bacteria</taxon>
        <taxon>Bacillati</taxon>
        <taxon>Actinomycetota</taxon>
        <taxon>Actinomycetes</taxon>
        <taxon>Micrococcales</taxon>
        <taxon>Microbacteriaceae</taxon>
        <taxon>Subtercola</taxon>
    </lineage>
</organism>
<name>A0ABS2L6Q2_9MICO</name>
<dbReference type="EMBL" id="JAFBBU010000001">
    <property type="protein sequence ID" value="MBM7472743.1"/>
    <property type="molecule type" value="Genomic_DNA"/>
</dbReference>
<sequence length="193" mass="20052">MRIAGALALPFLTIGIDVILGVLVFVGFWLVVVLLFSVFDDSPSSGQAGLGDLGTLTFVGVAAVPVIIGVAAAVVLGTTGFLLSWVLLRRARVRRPAAVTWAGIGVCFIPQLVVVSMAYSLSNTVMATLVSPGNDGDVKWGIYAAAAALTALVSAVIGALVWWWMAHALRGRSLASDVQPRLTPDAEATPPRA</sequence>
<dbReference type="Proteomes" id="UP000776164">
    <property type="component" value="Unassembled WGS sequence"/>
</dbReference>
<keyword evidence="3" id="KW-1185">Reference proteome</keyword>
<feature type="transmembrane region" description="Helical" evidence="1">
    <location>
        <begin position="99"/>
        <end position="120"/>
    </location>
</feature>
<keyword evidence="1" id="KW-0812">Transmembrane</keyword>
<feature type="transmembrane region" description="Helical" evidence="1">
    <location>
        <begin position="7"/>
        <end position="36"/>
    </location>
</feature>
<keyword evidence="1" id="KW-1133">Transmembrane helix</keyword>
<proteinExistence type="predicted"/>
<reference evidence="2 3" key="1">
    <citation type="submission" date="2021-01" db="EMBL/GenBank/DDBJ databases">
        <title>Sequencing the genomes of 1000 actinobacteria strains.</title>
        <authorList>
            <person name="Klenk H.-P."/>
        </authorList>
    </citation>
    <scope>NUCLEOTIDE SEQUENCE [LARGE SCALE GENOMIC DNA]</scope>
    <source>
        <strain evidence="2 3">DSM 13057</strain>
    </source>
</reference>
<protein>
    <recommendedName>
        <fullName evidence="4">Major facilitator superfamily (MFS) profile domain-containing protein</fullName>
    </recommendedName>
</protein>
<feature type="transmembrane region" description="Helical" evidence="1">
    <location>
        <begin position="140"/>
        <end position="164"/>
    </location>
</feature>
<evidence type="ECO:0000313" key="2">
    <source>
        <dbReference type="EMBL" id="MBM7472743.1"/>
    </source>
</evidence>
<gene>
    <name evidence="2" type="ORF">JOE66_002377</name>
</gene>
<evidence type="ECO:0000256" key="1">
    <source>
        <dbReference type="SAM" id="Phobius"/>
    </source>
</evidence>
<keyword evidence="1" id="KW-0472">Membrane</keyword>
<accession>A0ABS2L6Q2</accession>